<feature type="compositionally biased region" description="Basic and acidic residues" evidence="1">
    <location>
        <begin position="347"/>
        <end position="371"/>
    </location>
</feature>
<feature type="region of interest" description="Disordered" evidence="1">
    <location>
        <begin position="1"/>
        <end position="27"/>
    </location>
</feature>
<feature type="non-terminal residue" evidence="2">
    <location>
        <position position="1"/>
    </location>
</feature>
<accession>A0A8H3JAP3</accession>
<name>A0A8H3JAP3_9LECA</name>
<organism evidence="2 3">
    <name type="scientific">Alectoria fallacina</name>
    <dbReference type="NCBI Taxonomy" id="1903189"/>
    <lineage>
        <taxon>Eukaryota</taxon>
        <taxon>Fungi</taxon>
        <taxon>Dikarya</taxon>
        <taxon>Ascomycota</taxon>
        <taxon>Pezizomycotina</taxon>
        <taxon>Lecanoromycetes</taxon>
        <taxon>OSLEUM clade</taxon>
        <taxon>Lecanoromycetidae</taxon>
        <taxon>Lecanorales</taxon>
        <taxon>Lecanorineae</taxon>
        <taxon>Parmeliaceae</taxon>
        <taxon>Alectoria</taxon>
    </lineage>
</organism>
<keyword evidence="3" id="KW-1185">Reference proteome</keyword>
<protein>
    <submittedName>
        <fullName evidence="2">Uncharacterized protein</fullName>
    </submittedName>
</protein>
<feature type="region of interest" description="Disordered" evidence="1">
    <location>
        <begin position="84"/>
        <end position="139"/>
    </location>
</feature>
<feature type="region of interest" description="Disordered" evidence="1">
    <location>
        <begin position="272"/>
        <end position="305"/>
    </location>
</feature>
<evidence type="ECO:0000313" key="3">
    <source>
        <dbReference type="Proteomes" id="UP000664203"/>
    </source>
</evidence>
<feature type="compositionally biased region" description="Polar residues" evidence="1">
    <location>
        <begin position="378"/>
        <end position="388"/>
    </location>
</feature>
<reference evidence="2" key="1">
    <citation type="submission" date="2021-03" db="EMBL/GenBank/DDBJ databases">
        <authorList>
            <person name="Tagirdzhanova G."/>
        </authorList>
    </citation>
    <scope>NUCLEOTIDE SEQUENCE</scope>
</reference>
<evidence type="ECO:0000313" key="2">
    <source>
        <dbReference type="EMBL" id="CAF9943514.1"/>
    </source>
</evidence>
<gene>
    <name evidence="2" type="ORF">ALECFALPRED_000529</name>
</gene>
<dbReference type="AlphaFoldDB" id="A0A8H3JAP3"/>
<dbReference type="OrthoDB" id="5389767at2759"/>
<comment type="caution">
    <text evidence="2">The sequence shown here is derived from an EMBL/GenBank/DDBJ whole genome shotgun (WGS) entry which is preliminary data.</text>
</comment>
<evidence type="ECO:0000256" key="1">
    <source>
        <dbReference type="SAM" id="MobiDB-lite"/>
    </source>
</evidence>
<proteinExistence type="predicted"/>
<sequence length="388" mass="44266">KDISRENLTITSHKNHPRNNTPDQSASKEIMHRNFTALEARTCPSAMVHASWYAQPLLESQHVAVTMMEWKKERWFGHGGKLQETGFPRTPYPSPPMSDGGGCDEHDESDSVCRSSRPRGARVYPKTPYPSSLSSSSMATQESLYGERGIADDTTFPPSSTITTSTLVNGTPHPHTHVNEPTPASAPFSIRQTFSAYPNVDLFDESLKRHGNHYSTHNLAREVAEKIPKRGSRGVCLQDPANLLQRRLSERRRQQRKPDFSKTVLVHEYDQGHKDMPMRPGSTMFHDDDDGESEDAGPWPRNKFTSRNSKMDSKFYWQAYGHEASMKRLRYDSEKKDYVWTTLEEAKDLSGKEERMREKAKAKREEKLREEVEAEGVENSTDYTESDK</sequence>
<dbReference type="EMBL" id="CAJPDR010001076">
    <property type="protein sequence ID" value="CAF9943514.1"/>
    <property type="molecule type" value="Genomic_DNA"/>
</dbReference>
<dbReference type="Proteomes" id="UP000664203">
    <property type="component" value="Unassembled WGS sequence"/>
</dbReference>
<feature type="region of interest" description="Disordered" evidence="1">
    <location>
        <begin position="347"/>
        <end position="388"/>
    </location>
</feature>